<gene>
    <name evidence="1" type="ORF">LfeInf_095</name>
</gene>
<reference evidence="1 2" key="2">
    <citation type="journal article" date="2015" name="Biotechnol. Biofuels">
        <title>Bacteriophage application restores ethanol fermentation characteristics disrupted by Lactobacillus fermentum.</title>
        <authorList>
            <person name="Liu M."/>
            <person name="Bischoff K.M."/>
            <person name="Gill J.J."/>
            <person name="Mire-Criscione M.D."/>
            <person name="Berry J.D."/>
            <person name="Young R."/>
            <person name="Summer E.J."/>
        </authorList>
    </citation>
    <scope>NUCLEOTIDE SEQUENCE [LARGE SCALE GENOMIC DNA]</scope>
</reference>
<dbReference type="KEGG" id="vg:26793883"/>
<sequence length="155" mass="17665">MNNEIIQDAMQPIGYINEHGEAVTLNPEELLNIDNQNLNVSKLANDYFIVARLAERKALETSDLKTQLEALQGSLYANYLNNEGLKKMNGGKKPTETMLTSAINTTKSYQELMVKINRADYQTRVLKWLCKALEMKSNLYQTLSANNRAERKVEH</sequence>
<reference evidence="2" key="1">
    <citation type="submission" date="2014-10" db="EMBL/GenBank/DDBJ databases">
        <title>Characterization of Lactobacillus fermentum phage vB_S_LfeInf.</title>
        <authorList>
            <person name="Liu M."/>
            <person name="Gill J.J."/>
            <person name="Berry J."/>
            <person name="Young R.III."/>
            <person name="Summer E.J."/>
        </authorList>
    </citation>
    <scope>NUCLEOTIDE SEQUENCE [LARGE SCALE GENOMIC DNA]</scope>
</reference>
<keyword evidence="2" id="KW-1185">Reference proteome</keyword>
<proteinExistence type="predicted"/>
<accession>A0A0A7NNP8</accession>
<evidence type="ECO:0000313" key="1">
    <source>
        <dbReference type="EMBL" id="AIZ94721.1"/>
    </source>
</evidence>
<evidence type="ECO:0000313" key="2">
    <source>
        <dbReference type="Proteomes" id="UP000030922"/>
    </source>
</evidence>
<organism evidence="1 2">
    <name type="scientific">Lactobacillus phage LfeInf</name>
    <dbReference type="NCBI Taxonomy" id="1567484"/>
    <lineage>
        <taxon>Viruses</taxon>
        <taxon>Duplodnaviria</taxon>
        <taxon>Heunggongvirae</taxon>
        <taxon>Uroviricota</taxon>
        <taxon>Caudoviricetes</taxon>
        <taxon>Herelleviridae</taxon>
        <taxon>Hopescreekvirus</taxon>
        <taxon>Hopescreekvirus LfeInf</taxon>
    </lineage>
</organism>
<dbReference type="GeneID" id="26793883"/>
<dbReference type="Proteomes" id="UP000030922">
    <property type="component" value="Segment"/>
</dbReference>
<name>A0A0A7NNP8_9CAUD</name>
<dbReference type="EMBL" id="KP054477">
    <property type="protein sequence ID" value="AIZ94721.1"/>
    <property type="molecule type" value="Genomic_DNA"/>
</dbReference>
<dbReference type="RefSeq" id="YP_009222333.1">
    <property type="nucleotide sequence ID" value="NC_029058.1"/>
</dbReference>
<protein>
    <submittedName>
        <fullName evidence="1">Uncharacterized protein</fullName>
    </submittedName>
</protein>